<feature type="compositionally biased region" description="Basic and acidic residues" evidence="1">
    <location>
        <begin position="535"/>
        <end position="563"/>
    </location>
</feature>
<dbReference type="Proteomes" id="UP000663853">
    <property type="component" value="Unassembled WGS sequence"/>
</dbReference>
<feature type="compositionally biased region" description="Low complexity" evidence="1">
    <location>
        <begin position="459"/>
        <end position="483"/>
    </location>
</feature>
<name>A0A8H3DPE1_9AGAM</name>
<evidence type="ECO:0000313" key="3">
    <source>
        <dbReference type="Proteomes" id="UP000663853"/>
    </source>
</evidence>
<feature type="compositionally biased region" description="Polar residues" evidence="1">
    <location>
        <begin position="298"/>
        <end position="307"/>
    </location>
</feature>
<sequence length="592" mass="65112">MLVGMSMPPPMSKQDDFQLRLVQWLVDQLNSRTELETVTQQISLLISQAQAQSIEELYAHIGQLIFRKATEVELEGPESHIRLCAELCYSLSMLHFRQNSSLFPRVTLIHEHLFCLCIDSLSAENDTESVSTTSPRDDNGTLVQTSSKLLFNLWDFQLVSLVQILEYIFRATEMHKMAIGPKLTDAVIGVRSLLDSCFPSHSHSPWKSEADAFHEWIDAHSSWNESTDNTAEVGGRSRDKEQRPNPSSSNATGGPPPNLNDGPTPFNQTGLPSQIQLDEEEKMEAISGNNFGDPPQTPSTNASTEPSPSQPDGPRPGFNDREKPVPFPRSPQISQPPLAGPSTNGGQRPAGSPRMSANVPLQHQHQHPMVHPHQHHNPHFGHPMQPPPQWGGGYYYPPPRGYGPYAMYWGGPPQHQHQHQHMPQIHQHPMQPLPRTQPAQPQPPSTPPVSKTASPHPLPSSTTATLQAPPSAASSSSSVNAPTFVPGGLRHSVNPVRINTLDDDALTIEGQVPAPPKVTAPVPPKPQSVVVRMETEQQKNQRLVKEKEEKEKLARGREEKDGVEVSGGDNGPTPAPRRRGRGYRAQRGAKGG</sequence>
<feature type="compositionally biased region" description="Low complexity" evidence="1">
    <location>
        <begin position="421"/>
        <end position="439"/>
    </location>
</feature>
<feature type="compositionally biased region" description="Polar residues" evidence="1">
    <location>
        <begin position="331"/>
        <end position="346"/>
    </location>
</feature>
<evidence type="ECO:0000313" key="2">
    <source>
        <dbReference type="EMBL" id="CAE6532957.1"/>
    </source>
</evidence>
<comment type="caution">
    <text evidence="2">The sequence shown here is derived from an EMBL/GenBank/DDBJ whole genome shotgun (WGS) entry which is preliminary data.</text>
</comment>
<organism evidence="2 3">
    <name type="scientific">Rhizoctonia solani</name>
    <dbReference type="NCBI Taxonomy" id="456999"/>
    <lineage>
        <taxon>Eukaryota</taxon>
        <taxon>Fungi</taxon>
        <taxon>Dikarya</taxon>
        <taxon>Basidiomycota</taxon>
        <taxon>Agaricomycotina</taxon>
        <taxon>Agaricomycetes</taxon>
        <taxon>Cantharellales</taxon>
        <taxon>Ceratobasidiaceae</taxon>
        <taxon>Rhizoctonia</taxon>
    </lineage>
</organism>
<dbReference type="EMBL" id="CAJMXA010004050">
    <property type="protein sequence ID" value="CAE6532957.1"/>
    <property type="molecule type" value="Genomic_DNA"/>
</dbReference>
<dbReference type="AlphaFoldDB" id="A0A8H3DPE1"/>
<proteinExistence type="predicted"/>
<protein>
    <submittedName>
        <fullName evidence="2">Uncharacterized protein</fullName>
    </submittedName>
</protein>
<feature type="region of interest" description="Disordered" evidence="1">
    <location>
        <begin position="286"/>
        <end position="382"/>
    </location>
</feature>
<evidence type="ECO:0000256" key="1">
    <source>
        <dbReference type="SAM" id="MobiDB-lite"/>
    </source>
</evidence>
<feature type="region of interest" description="Disordered" evidence="1">
    <location>
        <begin position="535"/>
        <end position="592"/>
    </location>
</feature>
<feature type="region of interest" description="Disordered" evidence="1">
    <location>
        <begin position="224"/>
        <end position="271"/>
    </location>
</feature>
<feature type="region of interest" description="Disordered" evidence="1">
    <location>
        <begin position="411"/>
        <end position="494"/>
    </location>
</feature>
<feature type="compositionally biased region" description="Basic residues" evidence="1">
    <location>
        <begin position="364"/>
        <end position="379"/>
    </location>
</feature>
<gene>
    <name evidence="2" type="ORF">RDB_LOCUS171621</name>
</gene>
<accession>A0A8H3DPE1</accession>
<reference evidence="2" key="1">
    <citation type="submission" date="2021-01" db="EMBL/GenBank/DDBJ databases">
        <authorList>
            <person name="Kaushik A."/>
        </authorList>
    </citation>
    <scope>NUCLEOTIDE SEQUENCE</scope>
    <source>
        <strain evidence="2">AG6-10EEA</strain>
    </source>
</reference>